<dbReference type="OrthoDB" id="8881398at2"/>
<dbReference type="InParanoid" id="A0A4R6QHM5"/>
<evidence type="ECO:0000256" key="2">
    <source>
        <dbReference type="SAM" id="Phobius"/>
    </source>
</evidence>
<keyword evidence="2" id="KW-0472">Membrane</keyword>
<dbReference type="RefSeq" id="WP_133703042.1">
    <property type="nucleotide sequence ID" value="NZ_SNXS01000007.1"/>
</dbReference>
<proteinExistence type="predicted"/>
<dbReference type="Proteomes" id="UP000295361">
    <property type="component" value="Unassembled WGS sequence"/>
</dbReference>
<reference evidence="3 4" key="1">
    <citation type="submission" date="2019-03" db="EMBL/GenBank/DDBJ databases">
        <title>Genomic Encyclopedia of Type Strains, Phase IV (KMG-IV): sequencing the most valuable type-strain genomes for metagenomic binning, comparative biology and taxonomic classification.</title>
        <authorList>
            <person name="Goeker M."/>
        </authorList>
    </citation>
    <scope>NUCLEOTIDE SEQUENCE [LARGE SCALE GENOMIC DNA]</scope>
    <source>
        <strain evidence="3 4">DSM 16998</strain>
    </source>
</reference>
<evidence type="ECO:0000313" key="4">
    <source>
        <dbReference type="Proteomes" id="UP000295361"/>
    </source>
</evidence>
<keyword evidence="2" id="KW-1133">Transmembrane helix</keyword>
<feature type="compositionally biased region" description="Pro residues" evidence="1">
    <location>
        <begin position="380"/>
        <end position="398"/>
    </location>
</feature>
<accession>A0A4R6QHM5</accession>
<feature type="region of interest" description="Disordered" evidence="1">
    <location>
        <begin position="266"/>
        <end position="288"/>
    </location>
</feature>
<keyword evidence="2" id="KW-0812">Transmembrane</keyword>
<feature type="region of interest" description="Disordered" evidence="1">
    <location>
        <begin position="322"/>
        <end position="424"/>
    </location>
</feature>
<evidence type="ECO:0008006" key="5">
    <source>
        <dbReference type="Google" id="ProtNLM"/>
    </source>
</evidence>
<comment type="caution">
    <text evidence="3">The sequence shown here is derived from an EMBL/GenBank/DDBJ whole genome shotgun (WGS) entry which is preliminary data.</text>
</comment>
<feature type="compositionally biased region" description="Low complexity" evidence="1">
    <location>
        <begin position="370"/>
        <end position="379"/>
    </location>
</feature>
<keyword evidence="4" id="KW-1185">Reference proteome</keyword>
<organism evidence="3 4">
    <name type="scientific">Roseateles toxinivorans</name>
    <dbReference type="NCBI Taxonomy" id="270368"/>
    <lineage>
        <taxon>Bacteria</taxon>
        <taxon>Pseudomonadati</taxon>
        <taxon>Pseudomonadota</taxon>
        <taxon>Betaproteobacteria</taxon>
        <taxon>Burkholderiales</taxon>
        <taxon>Sphaerotilaceae</taxon>
        <taxon>Roseateles</taxon>
    </lineage>
</organism>
<dbReference type="PANTHER" id="PTHR48184">
    <property type="entry name" value="RICIN B-TYPE LECTIN DOMAIN-CONTAINING PROTEIN"/>
    <property type="match status" value="1"/>
</dbReference>
<feature type="compositionally biased region" description="Low complexity" evidence="1">
    <location>
        <begin position="278"/>
        <end position="288"/>
    </location>
</feature>
<dbReference type="AlphaFoldDB" id="A0A4R6QHM5"/>
<dbReference type="PANTHER" id="PTHR48184:SF1">
    <property type="entry name" value="MEMBRANE-ASSOCIATED PROTEIN"/>
    <property type="match status" value="1"/>
</dbReference>
<feature type="transmembrane region" description="Helical" evidence="2">
    <location>
        <begin position="241"/>
        <end position="261"/>
    </location>
</feature>
<sequence length="506" mass="52281">MNSIRMNEVAARVVAWHNRHPLARRITSAQVGAVGVIALPFVTTAERAGGTVRADLAAPRVVVEPSFGAPPVLDHVVTQDEPAPAAQDGAKASLRERAMAVVAGEQPAPSGPAVAATADAPQDRGGWLGALRRLLWPRSRAGFEPVFSEDFIAPLRPRQVARWALQHGSTTRPGEPAWPQREVLADSALQSKVSGKLGVEPVTLYLVTAAIDTPSKRLRVLLGRNGTIKVLGRRDWSLPRLLLGGVLLPALLAGAVGLFLAGGEPEAGPEAVHPPPAVSAVPASAPTPSPNIAAPAASPVLVIADAPASAPIPAAPVPTAASAAAPAPAPAPPASEALADKTRPSRTKPLLSDEARQAAMAEGKQLRASDPVPAARTPPAVVPGPAPKPSKAPDPGPLAIPATPQADRGPSDAAQRPPQGGSAPATAKFYALVTKPSFSKVDAEARMVLLRAGAANAIAPAGTRIELIQARQAWQAVWWPFAKRDDAERARNLLAVRGVQVDLVEF</sequence>
<gene>
    <name evidence="3" type="ORF">DES47_107161</name>
</gene>
<dbReference type="EMBL" id="SNXS01000007">
    <property type="protein sequence ID" value="TDP62583.1"/>
    <property type="molecule type" value="Genomic_DNA"/>
</dbReference>
<protein>
    <recommendedName>
        <fullName evidence="5">SPOR domain-containing protein</fullName>
    </recommendedName>
</protein>
<evidence type="ECO:0000313" key="3">
    <source>
        <dbReference type="EMBL" id="TDP62583.1"/>
    </source>
</evidence>
<evidence type="ECO:0000256" key="1">
    <source>
        <dbReference type="SAM" id="MobiDB-lite"/>
    </source>
</evidence>
<name>A0A4R6QHM5_9BURK</name>